<evidence type="ECO:0000313" key="2">
    <source>
        <dbReference type="Proteomes" id="UP000266385"/>
    </source>
</evidence>
<keyword evidence="2" id="KW-1185">Reference proteome</keyword>
<dbReference type="Proteomes" id="UP000266385">
    <property type="component" value="Unassembled WGS sequence"/>
</dbReference>
<protein>
    <submittedName>
        <fullName evidence="1">Uncharacterized protein</fullName>
    </submittedName>
</protein>
<dbReference type="Gene3D" id="2.60.60.20">
    <property type="entry name" value="PLAT/LH2 domain"/>
    <property type="match status" value="1"/>
</dbReference>
<accession>A0A399RJ59</accession>
<organism evidence="1 2">
    <name type="scientific">Henriciella mobilis</name>
    <dbReference type="NCBI Taxonomy" id="2305467"/>
    <lineage>
        <taxon>Bacteria</taxon>
        <taxon>Pseudomonadati</taxon>
        <taxon>Pseudomonadota</taxon>
        <taxon>Alphaproteobacteria</taxon>
        <taxon>Hyphomonadales</taxon>
        <taxon>Hyphomonadaceae</taxon>
        <taxon>Henriciella</taxon>
    </lineage>
</organism>
<reference evidence="1 2" key="1">
    <citation type="submission" date="2018-08" db="EMBL/GenBank/DDBJ databases">
        <title>Henriciella mobilis sp. nov., isolated from seawater.</title>
        <authorList>
            <person name="Cheng H."/>
            <person name="Wu Y.-H."/>
            <person name="Xu X.-W."/>
            <person name="Guo L.-L."/>
        </authorList>
    </citation>
    <scope>NUCLEOTIDE SEQUENCE [LARGE SCALE GENOMIC DNA]</scope>
    <source>
        <strain evidence="1 2">JN25</strain>
    </source>
</reference>
<name>A0A399RJ59_9PROT</name>
<proteinExistence type="predicted"/>
<gene>
    <name evidence="1" type="ORF">D1223_07030</name>
</gene>
<evidence type="ECO:0000313" key="1">
    <source>
        <dbReference type="EMBL" id="RIJ30384.1"/>
    </source>
</evidence>
<comment type="caution">
    <text evidence="1">The sequence shown here is derived from an EMBL/GenBank/DDBJ whole genome shotgun (WGS) entry which is preliminary data.</text>
</comment>
<dbReference type="EMBL" id="QWFX01000006">
    <property type="protein sequence ID" value="RIJ30384.1"/>
    <property type="molecule type" value="Genomic_DNA"/>
</dbReference>
<dbReference type="SUPFAM" id="SSF49723">
    <property type="entry name" value="Lipase/lipooxygenase domain (PLAT/LH2 domain)"/>
    <property type="match status" value="1"/>
</dbReference>
<dbReference type="InterPro" id="IPR036392">
    <property type="entry name" value="PLAT/LH2_dom_sf"/>
</dbReference>
<dbReference type="AlphaFoldDB" id="A0A399RJ59"/>
<sequence>MYADPPVEFTASAAASIAWHADFIDSYLYNPVFWAQGAYQSAAIQRTKAALVGFKDLAKLHFDDTFTNSGLQANWERYAMGTLIGLVWASELPENEGIAAGHNILGVSFHSVQDFYSHSSWESDTRYRCLTYFQTPKDQRDRLNLYSGAYEKASSGAPAHHGSYSLSCSILRGDDMDSALGTLCGGLSPLQNTSICDKFRACSGAEQVIARLEDPVSDGQTTIWTNPPGIAIDNTALTRAQAPNRGLIGADGQFLDGKDGIHFPKERCTTIIASEGGSVCQAGGHEDADLVFAAGKDVAIRATQEWADYLETQMNKLGKGAFWNKLKTRGSADAARYAQFEDFSKLPYQFLAAGDYPIGNPRRDLDQPASAARGWFLRLRIRTADEIGAGTDADIYARVTTESGTQDVLLDYLPTDDKDGRTTNRLLVYNDFERGDDDVYTIGPFQSRPVSIALHNESAGFTDVLDALATDFTNGVSETLTDARQALISLIGGKPDFVGSRNRNYTAETLKKRMSGGQFSDSLDVDGGDEGHHAVHFTIRDRSSTLTEDEREDGWVAAEVRLVKLHTIEESEVDRGSDSDEPFVIFHIAPLNGLQNQSYTYLSAPFEDMDDDEEEPFPSNDKTRRTIKIPPEGILVLSTAVYESDDETIGDRRTLMAEFVTGMDEATQRPASEFTDALGRSIAEDWVVDSIEAYAFHRSAHPLAGPVLARTQVGEIDGDETSEAYVLDWSQLTDFAAAGVDPILSLEAEAPSAKAVLEGKWHSNKFQCGGELPYVRVEIDLKEDDTPRDIIARKIDAEGDECINEEDGEEGQTFRGRFEDGVIIGERFIRPPPEHRPMEYDPDSRPLDRMPNYADTADDPQIKLEGNWFVTWSNSDETPALVALTKGGSRKCWDYEDGCWYHWKREPDAAWKAILFQPDGSSSSSDEITMSAGGAMTVDWSYSHLGNWGGKSTLQASDNSIRGSWRYSDEDNGEEHWVRINSAINEVEVRHGDEIERKPVGEPVTVRTQWRNTTYHMRGNRSGFSIRFFGPNLWGVQRVFMPRYRDIEVSGMRYVCEWDGETGYESHPNWGVCINQGGVRGIQVNLNVWPKATTGPHEIFINGEAIPFNLVVENEPLRYPEWQPMKMEFQSCSVLQEVDRGWDDQPFRLVRQDFRPREERGED</sequence>